<feature type="transmembrane region" description="Helical" evidence="6">
    <location>
        <begin position="129"/>
        <end position="149"/>
    </location>
</feature>
<dbReference type="KEGG" id="tpla:ElP_20000"/>
<dbReference type="EMBL" id="CP036426">
    <property type="protein sequence ID" value="QDV34117.1"/>
    <property type="molecule type" value="Genomic_DNA"/>
</dbReference>
<evidence type="ECO:0000256" key="1">
    <source>
        <dbReference type="ARBA" id="ARBA00004651"/>
    </source>
</evidence>
<accession>A0A518GZU7</accession>
<dbReference type="InterPro" id="IPR050638">
    <property type="entry name" value="AA-Vitamin_Transporters"/>
</dbReference>
<feature type="transmembrane region" description="Helical" evidence="6">
    <location>
        <begin position="249"/>
        <end position="267"/>
    </location>
</feature>
<evidence type="ECO:0000256" key="2">
    <source>
        <dbReference type="ARBA" id="ARBA00022475"/>
    </source>
</evidence>
<feature type="domain" description="EamA" evidence="7">
    <location>
        <begin position="156"/>
        <end position="291"/>
    </location>
</feature>
<proteinExistence type="predicted"/>
<name>A0A518GZU7_9BACT</name>
<keyword evidence="5 6" id="KW-0472">Membrane</keyword>
<dbReference type="Proteomes" id="UP000317835">
    <property type="component" value="Chromosome"/>
</dbReference>
<keyword evidence="3 6" id="KW-0812">Transmembrane</keyword>
<protein>
    <submittedName>
        <fullName evidence="8">Putative amino-acid metabolite efflux pump</fullName>
    </submittedName>
</protein>
<dbReference type="RefSeq" id="WP_197446848.1">
    <property type="nucleotide sequence ID" value="NZ_CP036426.1"/>
</dbReference>
<keyword evidence="9" id="KW-1185">Reference proteome</keyword>
<evidence type="ECO:0000256" key="6">
    <source>
        <dbReference type="SAM" id="Phobius"/>
    </source>
</evidence>
<dbReference type="GO" id="GO:0005886">
    <property type="term" value="C:plasma membrane"/>
    <property type="evidence" value="ECO:0007669"/>
    <property type="project" value="UniProtKB-SubCell"/>
</dbReference>
<keyword evidence="2" id="KW-1003">Cell membrane</keyword>
<dbReference type="PANTHER" id="PTHR32322:SF18">
    <property type="entry name" value="S-ADENOSYLMETHIONINE_S-ADENOSYLHOMOCYSTEINE TRANSPORTER"/>
    <property type="match status" value="1"/>
</dbReference>
<feature type="transmembrane region" description="Helical" evidence="6">
    <location>
        <begin position="76"/>
        <end position="93"/>
    </location>
</feature>
<evidence type="ECO:0000256" key="4">
    <source>
        <dbReference type="ARBA" id="ARBA00022989"/>
    </source>
</evidence>
<feature type="transmembrane region" description="Helical" evidence="6">
    <location>
        <begin position="155"/>
        <end position="174"/>
    </location>
</feature>
<dbReference type="AlphaFoldDB" id="A0A518GZU7"/>
<evidence type="ECO:0000259" key="7">
    <source>
        <dbReference type="Pfam" id="PF00892"/>
    </source>
</evidence>
<feature type="transmembrane region" description="Helical" evidence="6">
    <location>
        <begin position="45"/>
        <end position="64"/>
    </location>
</feature>
<organism evidence="8 9">
    <name type="scientific">Tautonia plasticadhaerens</name>
    <dbReference type="NCBI Taxonomy" id="2527974"/>
    <lineage>
        <taxon>Bacteria</taxon>
        <taxon>Pseudomonadati</taxon>
        <taxon>Planctomycetota</taxon>
        <taxon>Planctomycetia</taxon>
        <taxon>Isosphaerales</taxon>
        <taxon>Isosphaeraceae</taxon>
        <taxon>Tautonia</taxon>
    </lineage>
</organism>
<dbReference type="SUPFAM" id="SSF103481">
    <property type="entry name" value="Multidrug resistance efflux transporter EmrE"/>
    <property type="match status" value="2"/>
</dbReference>
<keyword evidence="4 6" id="KW-1133">Transmembrane helix</keyword>
<evidence type="ECO:0000256" key="3">
    <source>
        <dbReference type="ARBA" id="ARBA00022692"/>
    </source>
</evidence>
<feature type="transmembrane region" description="Helical" evidence="6">
    <location>
        <begin position="217"/>
        <end position="242"/>
    </location>
</feature>
<feature type="transmembrane region" description="Helical" evidence="6">
    <location>
        <begin position="273"/>
        <end position="290"/>
    </location>
</feature>
<evidence type="ECO:0000313" key="8">
    <source>
        <dbReference type="EMBL" id="QDV34117.1"/>
    </source>
</evidence>
<dbReference type="PANTHER" id="PTHR32322">
    <property type="entry name" value="INNER MEMBRANE TRANSPORTER"/>
    <property type="match status" value="1"/>
</dbReference>
<evidence type="ECO:0000313" key="9">
    <source>
        <dbReference type="Proteomes" id="UP000317835"/>
    </source>
</evidence>
<feature type="transmembrane region" description="Helical" evidence="6">
    <location>
        <begin position="186"/>
        <end position="205"/>
    </location>
</feature>
<dbReference type="InterPro" id="IPR000620">
    <property type="entry name" value="EamA_dom"/>
</dbReference>
<dbReference type="InterPro" id="IPR037185">
    <property type="entry name" value="EmrE-like"/>
</dbReference>
<feature type="transmembrane region" description="Helical" evidence="6">
    <location>
        <begin position="105"/>
        <end position="122"/>
    </location>
</feature>
<feature type="domain" description="EamA" evidence="7">
    <location>
        <begin position="17"/>
        <end position="145"/>
    </location>
</feature>
<sequence>MPAPEVSRRLDLPAVAGVTLCCALWGGNAVAVKFSVPDLPPFGCAALRFLIALPMVALVCRMLGQPMWVGRRHLGLLAAHAFVSVLQIGTFNWGTSLSLAGRSSVFINVHPLVVAPLSWLVLGERMGALGVVGLVSAAFGVAVLLSTGMQSGGALTGDVVVLLSGAIFGAQTIFQKRTFPVIPPATLLFAQYVVAIPMFLAYSAAVEGFDSYRFTTGAIWGVLFQGVMVSGVCFSVWMLLLGRYQANRIATFAFMTPLFGVAFGSMFRGEAMRWELVAAGALVGTGIFLVSKDRVEHREGPALALPGEDAP</sequence>
<gene>
    <name evidence="8" type="primary">eamA</name>
    <name evidence="8" type="ORF">ElP_20000</name>
</gene>
<evidence type="ECO:0000256" key="5">
    <source>
        <dbReference type="ARBA" id="ARBA00023136"/>
    </source>
</evidence>
<reference evidence="8 9" key="1">
    <citation type="submission" date="2019-02" db="EMBL/GenBank/DDBJ databases">
        <title>Deep-cultivation of Planctomycetes and their phenomic and genomic characterization uncovers novel biology.</title>
        <authorList>
            <person name="Wiegand S."/>
            <person name="Jogler M."/>
            <person name="Boedeker C."/>
            <person name="Pinto D."/>
            <person name="Vollmers J."/>
            <person name="Rivas-Marin E."/>
            <person name="Kohn T."/>
            <person name="Peeters S.H."/>
            <person name="Heuer A."/>
            <person name="Rast P."/>
            <person name="Oberbeckmann S."/>
            <person name="Bunk B."/>
            <person name="Jeske O."/>
            <person name="Meyerdierks A."/>
            <person name="Storesund J.E."/>
            <person name="Kallscheuer N."/>
            <person name="Luecker S."/>
            <person name="Lage O.M."/>
            <person name="Pohl T."/>
            <person name="Merkel B.J."/>
            <person name="Hornburger P."/>
            <person name="Mueller R.-W."/>
            <person name="Bruemmer F."/>
            <person name="Labrenz M."/>
            <person name="Spormann A.M."/>
            <person name="Op den Camp H."/>
            <person name="Overmann J."/>
            <person name="Amann R."/>
            <person name="Jetten M.S.M."/>
            <person name="Mascher T."/>
            <person name="Medema M.H."/>
            <person name="Devos D.P."/>
            <person name="Kaster A.-K."/>
            <person name="Ovreas L."/>
            <person name="Rohde M."/>
            <person name="Galperin M.Y."/>
            <person name="Jogler C."/>
        </authorList>
    </citation>
    <scope>NUCLEOTIDE SEQUENCE [LARGE SCALE GENOMIC DNA]</scope>
    <source>
        <strain evidence="8 9">ElP</strain>
    </source>
</reference>
<dbReference type="Pfam" id="PF00892">
    <property type="entry name" value="EamA"/>
    <property type="match status" value="2"/>
</dbReference>
<comment type="subcellular location">
    <subcellularLocation>
        <location evidence="1">Cell membrane</location>
        <topology evidence="1">Multi-pass membrane protein</topology>
    </subcellularLocation>
</comment>